<keyword evidence="3" id="KW-1185">Reference proteome</keyword>
<feature type="region of interest" description="Disordered" evidence="1">
    <location>
        <begin position="90"/>
        <end position="185"/>
    </location>
</feature>
<dbReference type="GO" id="GO:0005730">
    <property type="term" value="C:nucleolus"/>
    <property type="evidence" value="ECO:0007669"/>
    <property type="project" value="TreeGrafter"/>
</dbReference>
<feature type="compositionally biased region" description="Polar residues" evidence="1">
    <location>
        <begin position="176"/>
        <end position="185"/>
    </location>
</feature>
<dbReference type="PANTHER" id="PTHR13507">
    <property type="entry name" value="PRKR-INTERACTING PROTEIN 1"/>
    <property type="match status" value="1"/>
</dbReference>
<protein>
    <submittedName>
        <fullName evidence="2">PRKR-interacting protein 1 like</fullName>
    </submittedName>
</protein>
<dbReference type="OrthoDB" id="10067079at2759"/>
<evidence type="ECO:0000313" key="2">
    <source>
        <dbReference type="EMBL" id="KAJ6649610.1"/>
    </source>
</evidence>
<gene>
    <name evidence="2" type="primary">prkrip1</name>
    <name evidence="2" type="ORF">Bhyg_04848</name>
</gene>
<evidence type="ECO:0000256" key="1">
    <source>
        <dbReference type="SAM" id="MobiDB-lite"/>
    </source>
</evidence>
<dbReference type="Proteomes" id="UP001151699">
    <property type="component" value="Chromosome A"/>
</dbReference>
<dbReference type="InterPro" id="IPR009548">
    <property type="entry name" value="Prkrip1"/>
</dbReference>
<organism evidence="2 3">
    <name type="scientific">Pseudolycoriella hygida</name>
    <dbReference type="NCBI Taxonomy" id="35572"/>
    <lineage>
        <taxon>Eukaryota</taxon>
        <taxon>Metazoa</taxon>
        <taxon>Ecdysozoa</taxon>
        <taxon>Arthropoda</taxon>
        <taxon>Hexapoda</taxon>
        <taxon>Insecta</taxon>
        <taxon>Pterygota</taxon>
        <taxon>Neoptera</taxon>
        <taxon>Endopterygota</taxon>
        <taxon>Diptera</taxon>
        <taxon>Nematocera</taxon>
        <taxon>Sciaroidea</taxon>
        <taxon>Sciaridae</taxon>
        <taxon>Pseudolycoriella</taxon>
    </lineage>
</organism>
<feature type="compositionally biased region" description="Basic residues" evidence="1">
    <location>
        <begin position="122"/>
        <end position="141"/>
    </location>
</feature>
<accession>A0A9Q0SAC1</accession>
<reference evidence="2" key="1">
    <citation type="submission" date="2022-07" db="EMBL/GenBank/DDBJ databases">
        <authorList>
            <person name="Trinca V."/>
            <person name="Uliana J.V.C."/>
            <person name="Torres T.T."/>
            <person name="Ward R.J."/>
            <person name="Monesi N."/>
        </authorList>
    </citation>
    <scope>NUCLEOTIDE SEQUENCE</scope>
    <source>
        <strain evidence="2">HSMRA1968</strain>
        <tissue evidence="2">Whole embryos</tissue>
    </source>
</reference>
<dbReference type="GO" id="GO:0003725">
    <property type="term" value="F:double-stranded RNA binding"/>
    <property type="evidence" value="ECO:0007669"/>
    <property type="project" value="InterPro"/>
</dbReference>
<feature type="compositionally biased region" description="Basic and acidic residues" evidence="1">
    <location>
        <begin position="97"/>
        <end position="121"/>
    </location>
</feature>
<proteinExistence type="predicted"/>
<dbReference type="EMBL" id="WJQU01000001">
    <property type="protein sequence ID" value="KAJ6649610.1"/>
    <property type="molecule type" value="Genomic_DNA"/>
</dbReference>
<name>A0A9Q0SAC1_9DIPT</name>
<dbReference type="GO" id="GO:0019901">
    <property type="term" value="F:protein kinase binding"/>
    <property type="evidence" value="ECO:0007669"/>
    <property type="project" value="TreeGrafter"/>
</dbReference>
<feature type="non-terminal residue" evidence="2">
    <location>
        <position position="1"/>
    </location>
</feature>
<evidence type="ECO:0000313" key="3">
    <source>
        <dbReference type="Proteomes" id="UP001151699"/>
    </source>
</evidence>
<dbReference type="PANTHER" id="PTHR13507:SF0">
    <property type="entry name" value="PRKR-INTERACTING PROTEIN 1"/>
    <property type="match status" value="1"/>
</dbReference>
<comment type="caution">
    <text evidence="2">The sequence shown here is derived from an EMBL/GenBank/DDBJ whole genome shotgun (WGS) entry which is preliminary data.</text>
</comment>
<sequence length="185" mass="21380">MEDEKIEMKSEEKVKTKFVARTPVEAQRIKLEKLMSDPTKPVLIPTTKQKKDFANAIPSFIRNVMGSSAGAGSGEFHVYRHLRRKEYARQKYIQQKSKQETLDEEYQQKLEDNRLQSEQKTSKKRAKRLKKKQNAKNKAKMPKIDQLPEQSKSESEDEEEDTTEQVNAAANEKSATDSTVEIHQP</sequence>
<dbReference type="AlphaFoldDB" id="A0A9Q0SAC1"/>
<dbReference type="Pfam" id="PF06658">
    <property type="entry name" value="DUF1168"/>
    <property type="match status" value="1"/>
</dbReference>
<dbReference type="GO" id="GO:0004860">
    <property type="term" value="F:protein kinase inhibitor activity"/>
    <property type="evidence" value="ECO:0007669"/>
    <property type="project" value="TreeGrafter"/>
</dbReference>